<feature type="compositionally biased region" description="Basic and acidic residues" evidence="4">
    <location>
        <begin position="130"/>
        <end position="139"/>
    </location>
</feature>
<dbReference type="InterPro" id="IPR052769">
    <property type="entry name" value="TPR_domain_protein"/>
</dbReference>
<evidence type="ECO:0000313" key="5">
    <source>
        <dbReference type="EMBL" id="ROV98032.1"/>
    </source>
</evidence>
<dbReference type="InterPro" id="IPR019734">
    <property type="entry name" value="TPR_rpt"/>
</dbReference>
<feature type="compositionally biased region" description="Basic and acidic residues" evidence="4">
    <location>
        <begin position="12"/>
        <end position="23"/>
    </location>
</feature>
<feature type="region of interest" description="Disordered" evidence="4">
    <location>
        <begin position="130"/>
        <end position="174"/>
    </location>
</feature>
<keyword evidence="2 3" id="KW-0802">TPR repeat</keyword>
<sequence length="289" mass="32125">MSGKASPADPTKIIKPEDDATKGDDDDTPHEEPIVKFSPEEEAELLQESNTHKAEANALFNSGKYDAAIAKYDEAVSVCPNYLDYELAVLQSNVAACNLKLEEWKDAITTATAAVDKLDKLETRLAEEEKEAAEAKAKDEEEVEDEIVSSGAEKAGPPIPKDEEVDPEEAARRKRRDDIKRIRYKALIRRARARSEAGGWSNLSGAEEDYKTLSKMDNVTPSDRKMIQQQLRTLPAKVKQAQEKETTEMWGKLKDLGNGILKPFGLSTDQFQMVQDPNTGGYSMNFKSN</sequence>
<dbReference type="AlphaFoldDB" id="A0A423W3W8"/>
<organism evidence="5 6">
    <name type="scientific">Cytospora schulzeri</name>
    <dbReference type="NCBI Taxonomy" id="448051"/>
    <lineage>
        <taxon>Eukaryota</taxon>
        <taxon>Fungi</taxon>
        <taxon>Dikarya</taxon>
        <taxon>Ascomycota</taxon>
        <taxon>Pezizomycotina</taxon>
        <taxon>Sordariomycetes</taxon>
        <taxon>Sordariomycetidae</taxon>
        <taxon>Diaporthales</taxon>
        <taxon>Cytosporaceae</taxon>
        <taxon>Cytospora</taxon>
    </lineage>
</organism>
<feature type="region of interest" description="Disordered" evidence="4">
    <location>
        <begin position="1"/>
        <end position="50"/>
    </location>
</feature>
<evidence type="ECO:0000256" key="4">
    <source>
        <dbReference type="SAM" id="MobiDB-lite"/>
    </source>
</evidence>
<dbReference type="SMART" id="SM00028">
    <property type="entry name" value="TPR"/>
    <property type="match status" value="2"/>
</dbReference>
<dbReference type="SUPFAM" id="SSF48452">
    <property type="entry name" value="TPR-like"/>
    <property type="match status" value="1"/>
</dbReference>
<name>A0A423W3W8_9PEZI</name>
<dbReference type="EMBL" id="LKEA01000027">
    <property type="protein sequence ID" value="ROV98032.1"/>
    <property type="molecule type" value="Genomic_DNA"/>
</dbReference>
<feature type="repeat" description="TPR" evidence="3">
    <location>
        <begin position="49"/>
        <end position="82"/>
    </location>
</feature>
<dbReference type="PROSITE" id="PS50005">
    <property type="entry name" value="TPR"/>
    <property type="match status" value="1"/>
</dbReference>
<dbReference type="InterPro" id="IPR013105">
    <property type="entry name" value="TPR_2"/>
</dbReference>
<dbReference type="OrthoDB" id="1872379at2759"/>
<accession>A0A423W3W8</accession>
<keyword evidence="1" id="KW-0677">Repeat</keyword>
<dbReference type="Gene3D" id="1.25.40.10">
    <property type="entry name" value="Tetratricopeptide repeat domain"/>
    <property type="match status" value="2"/>
</dbReference>
<evidence type="ECO:0000256" key="2">
    <source>
        <dbReference type="ARBA" id="ARBA00022803"/>
    </source>
</evidence>
<reference evidence="5 6" key="1">
    <citation type="submission" date="2015-09" db="EMBL/GenBank/DDBJ databases">
        <title>Host preference determinants of Valsa canker pathogens revealed by comparative genomics.</title>
        <authorList>
            <person name="Yin Z."/>
            <person name="Huang L."/>
        </authorList>
    </citation>
    <scope>NUCLEOTIDE SEQUENCE [LARGE SCALE GENOMIC DNA]</scope>
    <source>
        <strain evidence="5 6">03-1</strain>
    </source>
</reference>
<dbReference type="InterPro" id="IPR011990">
    <property type="entry name" value="TPR-like_helical_dom_sf"/>
</dbReference>
<dbReference type="STRING" id="356882.A0A423W3W8"/>
<proteinExistence type="predicted"/>
<evidence type="ECO:0000256" key="3">
    <source>
        <dbReference type="PROSITE-ProRule" id="PRU00339"/>
    </source>
</evidence>
<protein>
    <submittedName>
        <fullName evidence="5">Uncharacterized protein</fullName>
    </submittedName>
</protein>
<evidence type="ECO:0000313" key="6">
    <source>
        <dbReference type="Proteomes" id="UP000283895"/>
    </source>
</evidence>
<dbReference type="PANTHER" id="PTHR46014">
    <property type="entry name" value="TETRATRICOPEPTIDE REPEAT PROTEIN 1"/>
    <property type="match status" value="1"/>
</dbReference>
<dbReference type="Pfam" id="PF07719">
    <property type="entry name" value="TPR_2"/>
    <property type="match status" value="1"/>
</dbReference>
<dbReference type="PANTHER" id="PTHR46014:SF1">
    <property type="entry name" value="TETRATRICOPEPTIDE REPEAT PROTEIN 1"/>
    <property type="match status" value="1"/>
</dbReference>
<gene>
    <name evidence="5" type="ORF">VMCG_06981</name>
</gene>
<dbReference type="Proteomes" id="UP000283895">
    <property type="component" value="Unassembled WGS sequence"/>
</dbReference>
<comment type="caution">
    <text evidence="5">The sequence shown here is derived from an EMBL/GenBank/DDBJ whole genome shotgun (WGS) entry which is preliminary data.</text>
</comment>
<evidence type="ECO:0000256" key="1">
    <source>
        <dbReference type="ARBA" id="ARBA00022737"/>
    </source>
</evidence>
<keyword evidence="6" id="KW-1185">Reference proteome</keyword>